<comment type="caution">
    <text evidence="1">The sequence shown here is derived from an EMBL/GenBank/DDBJ whole genome shotgun (WGS) entry which is preliminary data.</text>
</comment>
<gene>
    <name evidence="1" type="ORF">GALL_107610</name>
</gene>
<protein>
    <recommendedName>
        <fullName evidence="2">Type II secretion system protein</fullName>
    </recommendedName>
</protein>
<sequence length="163" mass="17912">MGPASRGFSKLEFLVAVAVIAILALTALVRLQEIEEISEKTVVDSTLRNIDSGLRQAMAEDIIHGQEGRIADLIGANPVRYLAQPPTGYIGAYEQAPVPVPSGAWFFDSRRRELCYRPKLDRHLVIDGESPLLRWRIEPVGGRLAGGGAGSVRLRATVGYRWF</sequence>
<accession>A0A1J5SZZ4</accession>
<dbReference type="InterPro" id="IPR012902">
    <property type="entry name" value="N_methyl_site"/>
</dbReference>
<name>A0A1J5SZZ4_9ZZZZ</name>
<evidence type="ECO:0008006" key="2">
    <source>
        <dbReference type="Google" id="ProtNLM"/>
    </source>
</evidence>
<organism evidence="1">
    <name type="scientific">mine drainage metagenome</name>
    <dbReference type="NCBI Taxonomy" id="410659"/>
    <lineage>
        <taxon>unclassified sequences</taxon>
        <taxon>metagenomes</taxon>
        <taxon>ecological metagenomes</taxon>
    </lineage>
</organism>
<proteinExistence type="predicted"/>
<dbReference type="NCBIfam" id="TIGR02532">
    <property type="entry name" value="IV_pilin_GFxxxE"/>
    <property type="match status" value="1"/>
</dbReference>
<evidence type="ECO:0000313" key="1">
    <source>
        <dbReference type="EMBL" id="OIR07172.1"/>
    </source>
</evidence>
<dbReference type="AlphaFoldDB" id="A0A1J5SZZ4"/>
<reference evidence="1" key="1">
    <citation type="submission" date="2016-10" db="EMBL/GenBank/DDBJ databases">
        <title>Sequence of Gallionella enrichment culture.</title>
        <authorList>
            <person name="Poehlein A."/>
            <person name="Muehling M."/>
            <person name="Daniel R."/>
        </authorList>
    </citation>
    <scope>NUCLEOTIDE SEQUENCE</scope>
</reference>
<dbReference type="EMBL" id="MLJW01000039">
    <property type="protein sequence ID" value="OIR07172.1"/>
    <property type="molecule type" value="Genomic_DNA"/>
</dbReference>